<comment type="subcellular location">
    <subcellularLocation>
        <location evidence="2">Mitochondrion</location>
    </subcellularLocation>
    <subcellularLocation>
        <location evidence="1">Nucleus</location>
    </subcellularLocation>
</comment>
<evidence type="ECO:0000256" key="11">
    <source>
        <dbReference type="ARBA" id="ARBA00035184"/>
    </source>
</evidence>
<evidence type="ECO:0000256" key="7">
    <source>
        <dbReference type="ARBA" id="ARBA00023242"/>
    </source>
</evidence>
<evidence type="ECO:0000256" key="3">
    <source>
        <dbReference type="ARBA" id="ARBA00005421"/>
    </source>
</evidence>
<dbReference type="RefSeq" id="XP_038057149.1">
    <property type="nucleotide sequence ID" value="XM_038201221.1"/>
</dbReference>
<keyword evidence="7" id="KW-0539">Nucleus</keyword>
<evidence type="ECO:0000256" key="8">
    <source>
        <dbReference type="ARBA" id="ARBA00023274"/>
    </source>
</evidence>
<dbReference type="GO" id="GO:0005739">
    <property type="term" value="C:mitochondrion"/>
    <property type="evidence" value="ECO:0007669"/>
    <property type="project" value="UniProtKB-SubCell"/>
</dbReference>
<comment type="similarity">
    <text evidence="3">Belongs to the mitochondrion-specific ribosomal protein mL64 family.</text>
</comment>
<evidence type="ECO:0000256" key="2">
    <source>
        <dbReference type="ARBA" id="ARBA00004173"/>
    </source>
</evidence>
<dbReference type="GeneID" id="119728825"/>
<evidence type="ECO:0000256" key="6">
    <source>
        <dbReference type="ARBA" id="ARBA00023128"/>
    </source>
</evidence>
<evidence type="ECO:0000256" key="4">
    <source>
        <dbReference type="ARBA" id="ARBA00022980"/>
    </source>
</evidence>
<dbReference type="OMA" id="DHRDPKF"/>
<evidence type="ECO:0000256" key="13">
    <source>
        <dbReference type="ARBA" id="ARBA00060144"/>
    </source>
</evidence>
<reference evidence="15" key="1">
    <citation type="submission" date="2022-11" db="UniProtKB">
        <authorList>
            <consortium name="EnsemblMetazoa"/>
        </authorList>
    </citation>
    <scope>IDENTIFICATION</scope>
</reference>
<keyword evidence="6" id="KW-0496">Mitochondrion</keyword>
<comment type="function">
    <text evidence="13">Acts as a negative regulator of G1 to S cell cycle phase progression by inhibiting cyclin-dependent kinases. Inhibitory effects are additive with GADD45 proteins but also occur in the absence of GADD45 proteins. Acts as a repressor of the orphan nuclear receptor NR4A1 by inhibiting AB domain-mediated transcriptional activity. May be involved in the hormone-mediated regulation of NR4A1 transcriptional activity. May play a role in mitochondrial protein synthesis.</text>
</comment>
<dbReference type="EnsemblMetazoa" id="XM_038201221.1">
    <property type="protein sequence ID" value="XP_038057149.1"/>
    <property type="gene ID" value="LOC119728825"/>
</dbReference>
<dbReference type="PANTHER" id="PTHR31761">
    <property type="entry name" value="GROWTH ARREST AND DNA DAMAGE-INDUCIBLE PROTEINS-INTERACTING PROTEIN 1 GADD45GIP1"/>
    <property type="match status" value="1"/>
</dbReference>
<keyword evidence="8" id="KW-0687">Ribonucleoprotein</keyword>
<keyword evidence="16" id="KW-1185">Reference proteome</keyword>
<dbReference type="AlphaFoldDB" id="A0A914A0D5"/>
<dbReference type="Pfam" id="PF10147">
    <property type="entry name" value="CR6_interact"/>
    <property type="match status" value="1"/>
</dbReference>
<proteinExistence type="inferred from homology"/>
<evidence type="ECO:0000256" key="5">
    <source>
        <dbReference type="ARBA" id="ARBA00023054"/>
    </source>
</evidence>
<dbReference type="GO" id="GO:0005634">
    <property type="term" value="C:nucleus"/>
    <property type="evidence" value="ECO:0007669"/>
    <property type="project" value="UniProtKB-SubCell"/>
</dbReference>
<dbReference type="Proteomes" id="UP000887568">
    <property type="component" value="Unplaced"/>
</dbReference>
<dbReference type="GO" id="GO:1990904">
    <property type="term" value="C:ribonucleoprotein complex"/>
    <property type="evidence" value="ECO:0007669"/>
    <property type="project" value="UniProtKB-KW"/>
</dbReference>
<evidence type="ECO:0000256" key="12">
    <source>
        <dbReference type="ARBA" id="ARBA00035485"/>
    </source>
</evidence>
<evidence type="ECO:0000256" key="9">
    <source>
        <dbReference type="ARBA" id="ARBA00023306"/>
    </source>
</evidence>
<accession>A0A914A0D5</accession>
<dbReference type="InterPro" id="IPR018472">
    <property type="entry name" value="Ribosomal_mL64"/>
</dbReference>
<dbReference type="OrthoDB" id="6247992at2759"/>
<dbReference type="PANTHER" id="PTHR31761:SF1">
    <property type="entry name" value="LARGE RIBOSOMAL SUBUNIT PROTEIN ML64"/>
    <property type="match status" value="1"/>
</dbReference>
<organism evidence="15 16">
    <name type="scientific">Patiria miniata</name>
    <name type="common">Bat star</name>
    <name type="synonym">Asterina miniata</name>
    <dbReference type="NCBI Taxonomy" id="46514"/>
    <lineage>
        <taxon>Eukaryota</taxon>
        <taxon>Metazoa</taxon>
        <taxon>Echinodermata</taxon>
        <taxon>Eleutherozoa</taxon>
        <taxon>Asterozoa</taxon>
        <taxon>Asteroidea</taxon>
        <taxon>Valvatacea</taxon>
        <taxon>Valvatida</taxon>
        <taxon>Asterinidae</taxon>
        <taxon>Patiria</taxon>
    </lineage>
</organism>
<evidence type="ECO:0000256" key="1">
    <source>
        <dbReference type="ARBA" id="ARBA00004123"/>
    </source>
</evidence>
<protein>
    <recommendedName>
        <fullName evidence="11">Large ribosomal subunit protein mL64</fullName>
    </recommendedName>
    <alternativeName>
        <fullName evidence="10">39S ribosomal protein L59, mitochondrial</fullName>
    </alternativeName>
    <alternativeName>
        <fullName evidence="12">Growth arrest and DNA damage-inducible proteins-interacting protein 1</fullName>
    </alternativeName>
</protein>
<keyword evidence="5 14" id="KW-0175">Coiled coil</keyword>
<dbReference type="InterPro" id="IPR043035">
    <property type="entry name" value="Ribosomal_mL64_sf"/>
</dbReference>
<dbReference type="CTD" id="90480"/>
<evidence type="ECO:0000256" key="14">
    <source>
        <dbReference type="SAM" id="Coils"/>
    </source>
</evidence>
<evidence type="ECO:0000256" key="10">
    <source>
        <dbReference type="ARBA" id="ARBA00030700"/>
    </source>
</evidence>
<evidence type="ECO:0000313" key="16">
    <source>
        <dbReference type="Proteomes" id="UP000887568"/>
    </source>
</evidence>
<keyword evidence="9" id="KW-0131">Cell cycle</keyword>
<dbReference type="Gene3D" id="6.10.280.120">
    <property type="entry name" value="Growth arrest and DNA-damage-inducible proteins-interacting protein 1"/>
    <property type="match status" value="1"/>
</dbReference>
<dbReference type="GO" id="GO:0005840">
    <property type="term" value="C:ribosome"/>
    <property type="evidence" value="ECO:0007669"/>
    <property type="project" value="UniProtKB-KW"/>
</dbReference>
<keyword evidence="4" id="KW-0689">Ribosomal protein</keyword>
<evidence type="ECO:0000313" key="15">
    <source>
        <dbReference type="EnsemblMetazoa" id="XP_038057149.1"/>
    </source>
</evidence>
<feature type="coiled-coil region" evidence="14">
    <location>
        <begin position="132"/>
        <end position="231"/>
    </location>
</feature>
<name>A0A914A0D5_PATMI</name>
<sequence length="236" mass="27173">MAASISTKIFILVSRPSAAIVPRITPLTPLLGENFVFRICGVRFCSNFKTKAAVTNGQTDTDFVDGHDLSDHADEQPRVQEPPPIWKMTRRYLAKQYAKQGKASGVDPSIMWPTQTELENIIKDEEEWCPSLQQMQSEIAEENHAIELKRKKREQLIAANMAKMPRMLAEHRKKMTEKEALAQEQIAKRNRLLEEAKEKLGYAIDPRSTRFQKMVQEIEKEERKKKKELKKKGIIV</sequence>